<feature type="non-terminal residue" evidence="1">
    <location>
        <position position="82"/>
    </location>
</feature>
<dbReference type="GO" id="GO:0003700">
    <property type="term" value="F:DNA-binding transcription factor activity"/>
    <property type="evidence" value="ECO:0007669"/>
    <property type="project" value="TreeGrafter"/>
</dbReference>
<protein>
    <recommendedName>
        <fullName evidence="3">Fungal-type protein kinase domain-containing protein</fullName>
    </recommendedName>
</protein>
<reference evidence="1" key="1">
    <citation type="submission" date="2023-10" db="EMBL/GenBank/DDBJ databases">
        <title>Genome assembly of Pristionchus species.</title>
        <authorList>
            <person name="Yoshida K."/>
            <person name="Sommer R.J."/>
        </authorList>
    </citation>
    <scope>NUCLEOTIDE SEQUENCE</scope>
    <source>
        <strain evidence="1">RS5133</strain>
    </source>
</reference>
<evidence type="ECO:0000313" key="1">
    <source>
        <dbReference type="EMBL" id="GMT34508.1"/>
    </source>
</evidence>
<dbReference type="EMBL" id="BTSY01000006">
    <property type="protein sequence ID" value="GMT34508.1"/>
    <property type="molecule type" value="Genomic_DNA"/>
</dbReference>
<dbReference type="PANTHER" id="PTHR46011">
    <property type="entry name" value="NUCLEAR HORMONE RECEPTOR FAMILY MEMBER NHR-86-RELATED"/>
    <property type="match status" value="1"/>
</dbReference>
<comment type="caution">
    <text evidence="1">The sequence shown here is derived from an EMBL/GenBank/DDBJ whole genome shotgun (WGS) entry which is preliminary data.</text>
</comment>
<gene>
    <name evidence="1" type="ORF">PFISCL1PPCAC_25805</name>
</gene>
<dbReference type="AlphaFoldDB" id="A0AAV5WV24"/>
<dbReference type="PANTHER" id="PTHR46011:SF6">
    <property type="entry name" value="HIGH ZINC ACTIVATED NUCLEAR RECEPTOR PROTEIN"/>
    <property type="match status" value="1"/>
</dbReference>
<feature type="non-terminal residue" evidence="1">
    <location>
        <position position="1"/>
    </location>
</feature>
<keyword evidence="2" id="KW-1185">Reference proteome</keyword>
<name>A0AAV5WV24_9BILA</name>
<organism evidence="1 2">
    <name type="scientific">Pristionchus fissidentatus</name>
    <dbReference type="NCBI Taxonomy" id="1538716"/>
    <lineage>
        <taxon>Eukaryota</taxon>
        <taxon>Metazoa</taxon>
        <taxon>Ecdysozoa</taxon>
        <taxon>Nematoda</taxon>
        <taxon>Chromadorea</taxon>
        <taxon>Rhabditida</taxon>
        <taxon>Rhabditina</taxon>
        <taxon>Diplogasteromorpha</taxon>
        <taxon>Diplogasteroidea</taxon>
        <taxon>Neodiplogasteridae</taxon>
        <taxon>Pristionchus</taxon>
    </lineage>
</organism>
<evidence type="ECO:0008006" key="3">
    <source>
        <dbReference type="Google" id="ProtNLM"/>
    </source>
</evidence>
<evidence type="ECO:0000313" key="2">
    <source>
        <dbReference type="Proteomes" id="UP001432322"/>
    </source>
</evidence>
<dbReference type="Proteomes" id="UP001432322">
    <property type="component" value="Unassembled WGS sequence"/>
</dbReference>
<accession>A0AAV5WV24</accession>
<sequence>SRCFLSYTSYMDVDTVQHFLADTPSSRNHDEASRLLINYMHGDLQKQRAQMQRWDPSVDEFAAFLALSFWSFEKMTPDVNER</sequence>
<dbReference type="GO" id="GO:0005634">
    <property type="term" value="C:nucleus"/>
    <property type="evidence" value="ECO:0007669"/>
    <property type="project" value="TreeGrafter"/>
</dbReference>
<proteinExistence type="predicted"/>